<keyword evidence="13" id="KW-1185">Reference proteome</keyword>
<evidence type="ECO:0000256" key="4">
    <source>
        <dbReference type="ARBA" id="ARBA00022989"/>
    </source>
</evidence>
<evidence type="ECO:0000256" key="7">
    <source>
        <dbReference type="ARBA" id="ARBA00023170"/>
    </source>
</evidence>
<feature type="transmembrane region" description="Helical" evidence="10">
    <location>
        <begin position="251"/>
        <end position="277"/>
    </location>
</feature>
<keyword evidence="7" id="KW-0675">Receptor</keyword>
<keyword evidence="5" id="KW-0297">G-protein coupled receptor</keyword>
<gene>
    <name evidence="12" type="primary">MRGPRD</name>
</gene>
<comment type="similarity">
    <text evidence="9">Belongs to the G-protein coupled receptor 1 family. Mas subfamily.</text>
</comment>
<evidence type="ECO:0000313" key="13">
    <source>
        <dbReference type="Proteomes" id="UP000694564"/>
    </source>
</evidence>
<keyword evidence="3 10" id="KW-0812">Transmembrane</keyword>
<reference evidence="12" key="2">
    <citation type="submission" date="2025-09" db="UniProtKB">
        <authorList>
            <consortium name="Ensembl"/>
        </authorList>
    </citation>
    <scope>IDENTIFICATION</scope>
</reference>
<proteinExistence type="inferred from homology"/>
<organism evidence="12 13">
    <name type="scientific">Sciurus vulgaris</name>
    <name type="common">Eurasian red squirrel</name>
    <dbReference type="NCBI Taxonomy" id="55149"/>
    <lineage>
        <taxon>Eukaryota</taxon>
        <taxon>Metazoa</taxon>
        <taxon>Chordata</taxon>
        <taxon>Craniata</taxon>
        <taxon>Vertebrata</taxon>
        <taxon>Euteleostomi</taxon>
        <taxon>Mammalia</taxon>
        <taxon>Eutheria</taxon>
        <taxon>Euarchontoglires</taxon>
        <taxon>Glires</taxon>
        <taxon>Rodentia</taxon>
        <taxon>Sciuromorpha</taxon>
        <taxon>Sciuridae</taxon>
        <taxon>Sciurinae</taxon>
        <taxon>Sciurini</taxon>
        <taxon>Sciurus</taxon>
    </lineage>
</organism>
<dbReference type="PANTHER" id="PTHR11334:SF57">
    <property type="entry name" value="MAS-RELATED G-PROTEIN COUPLED RECEPTOR MEMBER D"/>
    <property type="match status" value="1"/>
</dbReference>
<feature type="transmembrane region" description="Helical" evidence="10">
    <location>
        <begin position="217"/>
        <end position="245"/>
    </location>
</feature>
<dbReference type="InterPro" id="IPR017452">
    <property type="entry name" value="GPCR_Rhodpsn_7TM"/>
</dbReference>
<dbReference type="GO" id="GO:0008528">
    <property type="term" value="F:G protein-coupled peptide receptor activity"/>
    <property type="evidence" value="ECO:0007669"/>
    <property type="project" value="Ensembl"/>
</dbReference>
<dbReference type="GeneTree" id="ENSGT01030000234639"/>
<evidence type="ECO:0000259" key="11">
    <source>
        <dbReference type="PROSITE" id="PS50262"/>
    </source>
</evidence>
<evidence type="ECO:0000256" key="2">
    <source>
        <dbReference type="ARBA" id="ARBA00022475"/>
    </source>
</evidence>
<evidence type="ECO:0000256" key="1">
    <source>
        <dbReference type="ARBA" id="ARBA00004651"/>
    </source>
</evidence>
<dbReference type="GO" id="GO:0007189">
    <property type="term" value="P:adenylate cyclase-activating G protein-coupled receptor signaling pathway"/>
    <property type="evidence" value="ECO:0007669"/>
    <property type="project" value="Ensembl"/>
</dbReference>
<dbReference type="InterPro" id="IPR026232">
    <property type="entry name" value="MRGPCRD"/>
</dbReference>
<dbReference type="InterPro" id="IPR026234">
    <property type="entry name" value="MRGPCRFAMILY"/>
</dbReference>
<feature type="transmembrane region" description="Helical" evidence="10">
    <location>
        <begin position="143"/>
        <end position="166"/>
    </location>
</feature>
<feature type="transmembrane region" description="Helical" evidence="10">
    <location>
        <begin position="62"/>
        <end position="84"/>
    </location>
</feature>
<dbReference type="PRINTS" id="PR02108">
    <property type="entry name" value="MRGPCRFAMILY"/>
</dbReference>
<evidence type="ECO:0000256" key="8">
    <source>
        <dbReference type="ARBA" id="ARBA00023224"/>
    </source>
</evidence>
<keyword evidence="2" id="KW-1003">Cell membrane</keyword>
<dbReference type="PRINTS" id="PR00237">
    <property type="entry name" value="GPCRRHODOPSN"/>
</dbReference>
<dbReference type="InterPro" id="IPR000276">
    <property type="entry name" value="GPCR_Rhodpsn"/>
</dbReference>
<feature type="transmembrane region" description="Helical" evidence="10">
    <location>
        <begin position="178"/>
        <end position="201"/>
    </location>
</feature>
<sequence length="317" mass="34802">ICSGISWNAEPALSGSRGRALREVYLAASALAMFACVCGAAGNSVVVWLLSAGPRRTPFCVYMLNLAAADLLFLLCMASELSLETPALADRFAKAYEAVRRVKYFAYTTSLSLLTAISAQRCLAVLFPVWYKSRRPRHLSAAVSALLWALFLLMNLLASVFCSKFWQHSESQCFTVDMVLSTLIVGVFTPVMAVSGLTLYVRVRRSALLRRRKPRRLLLVILASVLVFLVCSLPLGLYWFVLYWLPLPPEAELLCICLARLSSAVGSSANPVIYFLVGSQRTKRLAEPLQAVLGRALQEEPELEGRETPSTGTNSGL</sequence>
<dbReference type="AlphaFoldDB" id="A0A8D2DQW6"/>
<evidence type="ECO:0000256" key="5">
    <source>
        <dbReference type="ARBA" id="ARBA00023040"/>
    </source>
</evidence>
<accession>A0A8D2DQW6</accession>
<evidence type="ECO:0000313" key="12">
    <source>
        <dbReference type="Ensembl" id="ENSSVLP00005029890.1"/>
    </source>
</evidence>
<protein>
    <submittedName>
        <fullName evidence="12">MAS related GPR family member D</fullName>
    </submittedName>
</protein>
<comment type="subcellular location">
    <subcellularLocation>
        <location evidence="1">Cell membrane</location>
        <topology evidence="1">Multi-pass membrane protein</topology>
    </subcellularLocation>
</comment>
<dbReference type="PRINTS" id="PR02110">
    <property type="entry name" value="MRGPCRD"/>
</dbReference>
<feature type="transmembrane region" description="Helical" evidence="10">
    <location>
        <begin position="104"/>
        <end position="131"/>
    </location>
</feature>
<dbReference type="GO" id="GO:0005886">
    <property type="term" value="C:plasma membrane"/>
    <property type="evidence" value="ECO:0007669"/>
    <property type="project" value="UniProtKB-SubCell"/>
</dbReference>
<dbReference type="Proteomes" id="UP000694564">
    <property type="component" value="Chromosome 11"/>
</dbReference>
<dbReference type="GO" id="GO:0002033">
    <property type="term" value="P:angiotensin-mediated vasodilation involved in regulation of systemic arterial blood pressure"/>
    <property type="evidence" value="ECO:0007669"/>
    <property type="project" value="Ensembl"/>
</dbReference>
<dbReference type="Ensembl" id="ENSSVLT00005033201.1">
    <property type="protein sequence ID" value="ENSSVLP00005029890.1"/>
    <property type="gene ID" value="ENSSVLG00005023594.1"/>
</dbReference>
<dbReference type="Pfam" id="PF00001">
    <property type="entry name" value="7tm_1"/>
    <property type="match status" value="1"/>
</dbReference>
<keyword evidence="6 10" id="KW-0472">Membrane</keyword>
<dbReference type="PROSITE" id="PS50262">
    <property type="entry name" value="G_PROTEIN_RECEP_F1_2"/>
    <property type="match status" value="1"/>
</dbReference>
<keyword evidence="4 10" id="KW-1133">Transmembrane helix</keyword>
<name>A0A8D2DQW6_SCIVU</name>
<keyword evidence="8" id="KW-0807">Transducer</keyword>
<evidence type="ECO:0000256" key="3">
    <source>
        <dbReference type="ARBA" id="ARBA00022692"/>
    </source>
</evidence>
<evidence type="ECO:0000256" key="9">
    <source>
        <dbReference type="ARBA" id="ARBA00061394"/>
    </source>
</evidence>
<dbReference type="SUPFAM" id="SSF81321">
    <property type="entry name" value="Family A G protein-coupled receptor-like"/>
    <property type="match status" value="1"/>
</dbReference>
<reference evidence="12" key="1">
    <citation type="submission" date="2025-08" db="UniProtKB">
        <authorList>
            <consortium name="Ensembl"/>
        </authorList>
    </citation>
    <scope>IDENTIFICATION</scope>
</reference>
<evidence type="ECO:0000256" key="6">
    <source>
        <dbReference type="ARBA" id="ARBA00023136"/>
    </source>
</evidence>
<dbReference type="Gene3D" id="1.20.1070.10">
    <property type="entry name" value="Rhodopsin 7-helix transmembrane proteins"/>
    <property type="match status" value="1"/>
</dbReference>
<dbReference type="OrthoDB" id="9631784at2759"/>
<dbReference type="PANTHER" id="PTHR11334">
    <property type="entry name" value="MAS-RELATED G-PROTEIN COUPLED RECEPTOR"/>
    <property type="match status" value="1"/>
</dbReference>
<dbReference type="FunFam" id="1.20.1070.10:FF:000193">
    <property type="entry name" value="Mas-related G-protein coupled receptor member E"/>
    <property type="match status" value="1"/>
</dbReference>
<evidence type="ECO:0000256" key="10">
    <source>
        <dbReference type="SAM" id="Phobius"/>
    </source>
</evidence>
<feature type="transmembrane region" description="Helical" evidence="10">
    <location>
        <begin position="24"/>
        <end position="50"/>
    </location>
</feature>
<feature type="domain" description="G-protein coupled receptors family 1 profile" evidence="11">
    <location>
        <begin position="42"/>
        <end position="274"/>
    </location>
</feature>